<protein>
    <submittedName>
        <fullName evidence="2">Uncharacterized protein</fullName>
    </submittedName>
</protein>
<dbReference type="Proteomes" id="UP000662783">
    <property type="component" value="Chromosome"/>
</dbReference>
<proteinExistence type="predicted"/>
<name>A0A974WIY3_9BACT</name>
<sequence length="143" mass="16010">MKTQFATIALAIISSVSVMAQSSTTAKARILPHNEEGFVRLLITDHNNEPVVVKFKSGNTLISKNKINTSNKDNGFIKLYDIRNLRNGDYTLEIENNGTVITYNFTTDGNLPVWTQYWNDQLNNNTRLAKNDSADSSKLVAEN</sequence>
<keyword evidence="3" id="KW-1185">Reference proteome</keyword>
<evidence type="ECO:0000256" key="1">
    <source>
        <dbReference type="SAM" id="SignalP"/>
    </source>
</evidence>
<dbReference type="EMBL" id="CP070608">
    <property type="protein sequence ID" value="QSE97010.1"/>
    <property type="molecule type" value="Genomic_DNA"/>
</dbReference>
<keyword evidence="1" id="KW-0732">Signal</keyword>
<organism evidence="2 3">
    <name type="scientific">Fulvivirga lutea</name>
    <dbReference type="NCBI Taxonomy" id="2810512"/>
    <lineage>
        <taxon>Bacteria</taxon>
        <taxon>Pseudomonadati</taxon>
        <taxon>Bacteroidota</taxon>
        <taxon>Cytophagia</taxon>
        <taxon>Cytophagales</taxon>
        <taxon>Fulvivirgaceae</taxon>
        <taxon>Fulvivirga</taxon>
    </lineage>
</organism>
<reference evidence="2" key="1">
    <citation type="submission" date="2021-02" db="EMBL/GenBank/DDBJ databases">
        <title>Fulvivirga sp. S481 isolated from sea water.</title>
        <authorList>
            <person name="Bae S.S."/>
            <person name="Baek K."/>
        </authorList>
    </citation>
    <scope>NUCLEOTIDE SEQUENCE</scope>
    <source>
        <strain evidence="2">S481</strain>
    </source>
</reference>
<feature type="signal peptide" evidence="1">
    <location>
        <begin position="1"/>
        <end position="20"/>
    </location>
</feature>
<gene>
    <name evidence="2" type="ORF">JR347_15640</name>
</gene>
<evidence type="ECO:0000313" key="3">
    <source>
        <dbReference type="Proteomes" id="UP000662783"/>
    </source>
</evidence>
<accession>A0A974WIY3</accession>
<dbReference type="RefSeq" id="WP_205721523.1">
    <property type="nucleotide sequence ID" value="NZ_CP070608.1"/>
</dbReference>
<evidence type="ECO:0000313" key="2">
    <source>
        <dbReference type="EMBL" id="QSE97010.1"/>
    </source>
</evidence>
<dbReference type="KEGG" id="fuv:JR347_15640"/>
<dbReference type="AlphaFoldDB" id="A0A974WIY3"/>
<feature type="chain" id="PRO_5037285806" evidence="1">
    <location>
        <begin position="21"/>
        <end position="143"/>
    </location>
</feature>